<dbReference type="EMBL" id="JAFHLR010000028">
    <property type="protein sequence ID" value="KAG5474683.1"/>
    <property type="molecule type" value="Genomic_DNA"/>
</dbReference>
<feature type="transmembrane region" description="Helical" evidence="2">
    <location>
        <begin position="501"/>
        <end position="521"/>
    </location>
</feature>
<gene>
    <name evidence="3" type="ORF">LSCM4_03858</name>
</gene>
<proteinExistence type="predicted"/>
<keyword evidence="2" id="KW-1133">Transmembrane helix</keyword>
<dbReference type="KEGG" id="loi:92359786"/>
<reference evidence="4" key="2">
    <citation type="journal article" date="2021" name="Sci. Data">
        <title>Chromosome-scale genome sequencing, assembly and annotation of six genomes from subfamily Leishmaniinae.</title>
        <authorList>
            <person name="Almutairi H."/>
            <person name="Urbaniak M.D."/>
            <person name="Bates M.D."/>
            <person name="Jariyapan N."/>
            <person name="Kwakye-Nuako G."/>
            <person name="Thomaz Soccol V."/>
            <person name="Al-Salem W.S."/>
            <person name="Dillon R.J."/>
            <person name="Bates P.A."/>
            <person name="Gatherer D."/>
        </authorList>
    </citation>
    <scope>NUCLEOTIDE SEQUENCE [LARGE SCALE GENOMIC DNA]</scope>
</reference>
<dbReference type="InterPro" id="IPR009944">
    <property type="entry name" value="Amastin"/>
</dbReference>
<dbReference type="RefSeq" id="XP_067061789.1">
    <property type="nucleotide sequence ID" value="XM_067205852.1"/>
</dbReference>
<dbReference type="GeneID" id="92359786"/>
<feature type="transmembrane region" description="Helical" evidence="2">
    <location>
        <begin position="155"/>
        <end position="177"/>
    </location>
</feature>
<feature type="compositionally biased region" description="Basic and acidic residues" evidence="1">
    <location>
        <begin position="16"/>
        <end position="27"/>
    </location>
</feature>
<feature type="region of interest" description="Disordered" evidence="1">
    <location>
        <begin position="1"/>
        <end position="88"/>
    </location>
</feature>
<dbReference type="PANTHER" id="PTHR33297:SF4">
    <property type="entry name" value="AMASTIN"/>
    <property type="match status" value="1"/>
</dbReference>
<organism evidence="3 4">
    <name type="scientific">Leishmania orientalis</name>
    <dbReference type="NCBI Taxonomy" id="2249476"/>
    <lineage>
        <taxon>Eukaryota</taxon>
        <taxon>Discoba</taxon>
        <taxon>Euglenozoa</taxon>
        <taxon>Kinetoplastea</taxon>
        <taxon>Metakinetoplastina</taxon>
        <taxon>Trypanosomatida</taxon>
        <taxon>Trypanosomatidae</taxon>
        <taxon>Leishmaniinae</taxon>
        <taxon>Leishmania</taxon>
    </lineage>
</organism>
<feature type="transmembrane region" description="Helical" evidence="2">
    <location>
        <begin position="409"/>
        <end position="431"/>
    </location>
</feature>
<keyword evidence="2" id="KW-0472">Membrane</keyword>
<accession>A0A836KQP6</accession>
<evidence type="ECO:0000256" key="1">
    <source>
        <dbReference type="SAM" id="MobiDB-lite"/>
    </source>
</evidence>
<feature type="transmembrane region" description="Helical" evidence="2">
    <location>
        <begin position="227"/>
        <end position="250"/>
    </location>
</feature>
<feature type="transmembrane region" description="Helical" evidence="2">
    <location>
        <begin position="299"/>
        <end position="319"/>
    </location>
</feature>
<dbReference type="Pfam" id="PF07344">
    <property type="entry name" value="Amastin"/>
    <property type="match status" value="2"/>
</dbReference>
<comment type="caution">
    <text evidence="3">The sequence shown here is derived from an EMBL/GenBank/DDBJ whole genome shotgun (WGS) entry which is preliminary data.</text>
</comment>
<evidence type="ECO:0000256" key="2">
    <source>
        <dbReference type="SAM" id="Phobius"/>
    </source>
</evidence>
<keyword evidence="2" id="KW-0812">Transmembrane</keyword>
<dbReference type="Proteomes" id="UP000674143">
    <property type="component" value="Unassembled WGS sequence"/>
</dbReference>
<feature type="transmembrane region" description="Helical" evidence="2">
    <location>
        <begin position="339"/>
        <end position="360"/>
    </location>
</feature>
<feature type="compositionally biased region" description="Basic and acidic residues" evidence="1">
    <location>
        <begin position="46"/>
        <end position="57"/>
    </location>
</feature>
<evidence type="ECO:0000313" key="4">
    <source>
        <dbReference type="Proteomes" id="UP000674143"/>
    </source>
</evidence>
<protein>
    <recommendedName>
        <fullName evidence="5">Amastin-like protein</fullName>
    </recommendedName>
</protein>
<evidence type="ECO:0008006" key="5">
    <source>
        <dbReference type="Google" id="ProtNLM"/>
    </source>
</evidence>
<keyword evidence="4" id="KW-1185">Reference proteome</keyword>
<sequence>MSYTMTSVKKRSPLLGKKDEPSRHQQDQRWAAESPCPGQQGNRVPSHREMHASERPKGMYGEAPGTDSEQHIDTPKRKPQQRRRQAASSVWLSGILSGRSYAPRPKELDEAELCETAKEDLLKERVYTIPRGYKYFKDNLPPVLKPVPEHGFRTALLIHIIFFGMALIFTLVAATPIPWFRGRDVEVRGVNYHRRQFTLWKATGGGYPVVLVRDINNCPLEKQFYRGIAACMFVGCVLSLISLLIAAARISGRSSYGWVLLFSFLAFAWTLCGNAMSVSMYYSSRCDAPRFSNTARFDAGFALSLLAWVLQLGGLLAIVLVTKLNVGPVLKHLRVTDTYYIALLCVSLLFLCVANATTVWKRRFNSPDVEVVRVTYWHTELIMRNGTNLYYGRHHYRCSAYNRRMKASIAFLIISSVTLFLAIMLAIPAFIARGCRIASLVFSIVTLVFLIVSWVTAVVVRYRNSCTGAVDGTKYQDYPGVPSGILNGLTNFPGYGVQEGLILSIVAWVTVLGATVLNFSVPWTESKV</sequence>
<name>A0A836KQP6_9TRYP</name>
<feature type="transmembrane region" description="Helical" evidence="2">
    <location>
        <begin position="437"/>
        <end position="460"/>
    </location>
</feature>
<feature type="transmembrane region" description="Helical" evidence="2">
    <location>
        <begin position="256"/>
        <end position="278"/>
    </location>
</feature>
<evidence type="ECO:0000313" key="3">
    <source>
        <dbReference type="EMBL" id="KAG5474683.1"/>
    </source>
</evidence>
<dbReference type="AlphaFoldDB" id="A0A836KQP6"/>
<dbReference type="PANTHER" id="PTHR33297">
    <property type="entry name" value="AMASTIN-LIKE SURFACE PROTEIN-LIKE PROTEIN-RELATED"/>
    <property type="match status" value="1"/>
</dbReference>
<reference evidence="4" key="1">
    <citation type="journal article" date="2021" name="Microbiol. Resour. Announc.">
        <title>LGAAP: Leishmaniinae Genome Assembly and Annotation Pipeline.</title>
        <authorList>
            <person name="Almutairi H."/>
            <person name="Urbaniak M.D."/>
            <person name="Bates M.D."/>
            <person name="Jariyapan N."/>
            <person name="Kwakye-Nuako G."/>
            <person name="Thomaz-Soccol V."/>
            <person name="Al-Salem W.S."/>
            <person name="Dillon R.J."/>
            <person name="Bates P.A."/>
            <person name="Gatherer D."/>
        </authorList>
    </citation>
    <scope>NUCLEOTIDE SEQUENCE [LARGE SCALE GENOMIC DNA]</scope>
</reference>